<dbReference type="PANTHER" id="PTHR42924">
    <property type="entry name" value="EXONUCLEASE"/>
    <property type="match status" value="1"/>
</dbReference>
<dbReference type="STRING" id="861450.HMPREF0080_01869"/>
<dbReference type="InterPro" id="IPR052018">
    <property type="entry name" value="PHP_domain"/>
</dbReference>
<dbReference type="SUPFAM" id="SSF89550">
    <property type="entry name" value="PHP domain-like"/>
    <property type="match status" value="1"/>
</dbReference>
<organism evidence="2 3">
    <name type="scientific">Anaeroglobus geminatus F0357</name>
    <dbReference type="NCBI Taxonomy" id="861450"/>
    <lineage>
        <taxon>Bacteria</taxon>
        <taxon>Bacillati</taxon>
        <taxon>Bacillota</taxon>
        <taxon>Negativicutes</taxon>
        <taxon>Veillonellales</taxon>
        <taxon>Veillonellaceae</taxon>
        <taxon>Anaeroglobus</taxon>
    </lineage>
</organism>
<dbReference type="GO" id="GO:0004534">
    <property type="term" value="F:5'-3' RNA exonuclease activity"/>
    <property type="evidence" value="ECO:0007669"/>
    <property type="project" value="TreeGrafter"/>
</dbReference>
<dbReference type="Pfam" id="PF13263">
    <property type="entry name" value="PHP_C"/>
    <property type="match status" value="1"/>
</dbReference>
<name>G9YJL6_9FIRM</name>
<dbReference type="OrthoDB" id="9804333at2"/>
<dbReference type="Gene3D" id="3.20.20.140">
    <property type="entry name" value="Metal-dependent hydrolases"/>
    <property type="match status" value="1"/>
</dbReference>
<dbReference type="CDD" id="cd07432">
    <property type="entry name" value="PHP_HisPPase"/>
    <property type="match status" value="1"/>
</dbReference>
<dbReference type="eggNOG" id="COG0613">
    <property type="taxonomic scope" value="Bacteria"/>
</dbReference>
<dbReference type="InterPro" id="IPR003141">
    <property type="entry name" value="Pol/His_phosphatase_N"/>
</dbReference>
<evidence type="ECO:0000313" key="2">
    <source>
        <dbReference type="EMBL" id="EHM38415.1"/>
    </source>
</evidence>
<dbReference type="Proteomes" id="UP000005481">
    <property type="component" value="Unassembled WGS sequence"/>
</dbReference>
<dbReference type="PANTHER" id="PTHR42924:SF3">
    <property type="entry name" value="POLYMERASE_HISTIDINOL PHOSPHATASE N-TERMINAL DOMAIN-CONTAINING PROTEIN"/>
    <property type="match status" value="1"/>
</dbReference>
<proteinExistence type="predicted"/>
<evidence type="ECO:0000313" key="3">
    <source>
        <dbReference type="Proteomes" id="UP000005481"/>
    </source>
</evidence>
<dbReference type="EMBL" id="AGCJ01000081">
    <property type="protein sequence ID" value="EHM38415.1"/>
    <property type="molecule type" value="Genomic_DNA"/>
</dbReference>
<comment type="caution">
    <text evidence="2">The sequence shown here is derived from an EMBL/GenBank/DDBJ whole genome shotgun (WGS) entry which is preliminary data.</text>
</comment>
<dbReference type="SMART" id="SM00481">
    <property type="entry name" value="POLIIIAc"/>
    <property type="match status" value="1"/>
</dbReference>
<dbReference type="RefSeq" id="WP_006790835.1">
    <property type="nucleotide sequence ID" value="NZ_JH417610.1"/>
</dbReference>
<dbReference type="InterPro" id="IPR016195">
    <property type="entry name" value="Pol/histidinol_Pase-like"/>
</dbReference>
<dbReference type="HOGENOM" id="CLU_072983_0_0_9"/>
<dbReference type="Pfam" id="PF02811">
    <property type="entry name" value="PHP"/>
    <property type="match status" value="1"/>
</dbReference>
<feature type="domain" description="Polymerase/histidinol phosphatase N-terminal" evidence="1">
    <location>
        <begin position="4"/>
        <end position="72"/>
    </location>
</feature>
<gene>
    <name evidence="2" type="ORF">HMPREF0080_01869</name>
</gene>
<dbReference type="AlphaFoldDB" id="G9YJL6"/>
<accession>G9YJL6</accession>
<sequence>MAKIQLHIHTKYSHDSILPFWLVYWRCIFTGINYVAITEHNNISGAVAFSEYCKRRGNKIHVIIGEEIMTTGGEIIGLYLNKEIPCGLTPSETVQKIKEQNGLVYIPHPSDLKRIKTVLKEQYIEELKGLIDCIEVHNGRNIDPVYDKYQNLIAERYHLKKVIGSDAHTSIEIGKNYIISDIEPSSPEEFLALLEMNESYGHSCISIAHKITILARIVKFVQRGDFNGLYRTIIKRFKRKKC</sequence>
<evidence type="ECO:0000259" key="1">
    <source>
        <dbReference type="SMART" id="SM00481"/>
    </source>
</evidence>
<protein>
    <submittedName>
        <fullName evidence="2">PHP domain protein</fullName>
    </submittedName>
</protein>
<dbReference type="GO" id="GO:0035312">
    <property type="term" value="F:5'-3' DNA exonuclease activity"/>
    <property type="evidence" value="ECO:0007669"/>
    <property type="project" value="TreeGrafter"/>
</dbReference>
<keyword evidence="3" id="KW-1185">Reference proteome</keyword>
<reference evidence="2 3" key="1">
    <citation type="submission" date="2011-08" db="EMBL/GenBank/DDBJ databases">
        <authorList>
            <person name="Weinstock G."/>
            <person name="Sodergren E."/>
            <person name="Clifton S."/>
            <person name="Fulton L."/>
            <person name="Fulton B."/>
            <person name="Courtney L."/>
            <person name="Fronick C."/>
            <person name="Harrison M."/>
            <person name="Strong C."/>
            <person name="Farmer C."/>
            <person name="Delahaunty K."/>
            <person name="Markovic C."/>
            <person name="Hall O."/>
            <person name="Minx P."/>
            <person name="Tomlinson C."/>
            <person name="Mitreva M."/>
            <person name="Hou S."/>
            <person name="Chen J."/>
            <person name="Wollam A."/>
            <person name="Pepin K.H."/>
            <person name="Johnson M."/>
            <person name="Bhonagiri V."/>
            <person name="Zhang X."/>
            <person name="Suruliraj S."/>
            <person name="Warren W."/>
            <person name="Chinwalla A."/>
            <person name="Mardis E.R."/>
            <person name="Wilson R.K."/>
        </authorList>
    </citation>
    <scope>NUCLEOTIDE SEQUENCE [LARGE SCALE GENOMIC DNA]</scope>
    <source>
        <strain evidence="2 3">F0357</strain>
    </source>
</reference>
<dbReference type="InterPro" id="IPR004013">
    <property type="entry name" value="PHP_dom"/>
</dbReference>